<feature type="domain" description="ABM" evidence="1">
    <location>
        <begin position="1"/>
        <end position="89"/>
    </location>
</feature>
<dbReference type="Pfam" id="PF03992">
    <property type="entry name" value="ABM"/>
    <property type="match status" value="1"/>
</dbReference>
<keyword evidence="3" id="KW-1185">Reference proteome</keyword>
<reference evidence="2 3" key="1">
    <citation type="submission" date="2019-02" db="EMBL/GenBank/DDBJ databases">
        <title>Sequencing the genomes of 1000 actinobacteria strains.</title>
        <authorList>
            <person name="Klenk H.-P."/>
        </authorList>
    </citation>
    <scope>NUCLEOTIDE SEQUENCE [LARGE SCALE GENOMIC DNA]</scope>
    <source>
        <strain evidence="2 3">DSM 45779</strain>
    </source>
</reference>
<organism evidence="2 3">
    <name type="scientific">Pseudonocardia sediminis</name>
    <dbReference type="NCBI Taxonomy" id="1397368"/>
    <lineage>
        <taxon>Bacteria</taxon>
        <taxon>Bacillati</taxon>
        <taxon>Actinomycetota</taxon>
        <taxon>Actinomycetes</taxon>
        <taxon>Pseudonocardiales</taxon>
        <taxon>Pseudonocardiaceae</taxon>
        <taxon>Pseudonocardia</taxon>
    </lineage>
</organism>
<evidence type="ECO:0000313" key="2">
    <source>
        <dbReference type="EMBL" id="RZT88824.1"/>
    </source>
</evidence>
<keyword evidence="2" id="KW-0560">Oxidoreductase</keyword>
<sequence length="104" mass="11402">MKINAIEVPEGQGPELERRFAHRLGAVDGQPGFLGFQMLRPVSGDERYFIVTQWESDEAFHNWMKGDGVAAHSGERARPVGSGSSVLEFEVVDLEEIAKQSAGS</sequence>
<dbReference type="SUPFAM" id="SSF54909">
    <property type="entry name" value="Dimeric alpha+beta barrel"/>
    <property type="match status" value="1"/>
</dbReference>
<dbReference type="PANTHER" id="PTHR34474">
    <property type="entry name" value="SIGNAL TRANSDUCTION PROTEIN TRAP"/>
    <property type="match status" value="1"/>
</dbReference>
<dbReference type="Proteomes" id="UP000291591">
    <property type="component" value="Unassembled WGS sequence"/>
</dbReference>
<dbReference type="PROSITE" id="PS51725">
    <property type="entry name" value="ABM"/>
    <property type="match status" value="1"/>
</dbReference>
<dbReference type="Gene3D" id="3.30.70.100">
    <property type="match status" value="1"/>
</dbReference>
<proteinExistence type="predicted"/>
<evidence type="ECO:0000259" key="1">
    <source>
        <dbReference type="PROSITE" id="PS51725"/>
    </source>
</evidence>
<protein>
    <submittedName>
        <fullName evidence="2">Heme-degrading monooxygenase HmoA</fullName>
    </submittedName>
</protein>
<dbReference type="InterPro" id="IPR011008">
    <property type="entry name" value="Dimeric_a/b-barrel"/>
</dbReference>
<dbReference type="InterPro" id="IPR050404">
    <property type="entry name" value="Heme-degrading_MO"/>
</dbReference>
<dbReference type="AlphaFoldDB" id="A0A4Q7V5P5"/>
<name>A0A4Q7V5P5_PSEST</name>
<gene>
    <name evidence="2" type="ORF">EV383_5775</name>
</gene>
<keyword evidence="2" id="KW-0503">Monooxygenase</keyword>
<dbReference type="GO" id="GO:0004497">
    <property type="term" value="F:monooxygenase activity"/>
    <property type="evidence" value="ECO:0007669"/>
    <property type="project" value="UniProtKB-KW"/>
</dbReference>
<comment type="caution">
    <text evidence="2">The sequence shown here is derived from an EMBL/GenBank/DDBJ whole genome shotgun (WGS) entry which is preliminary data.</text>
</comment>
<dbReference type="EMBL" id="SHKL01000001">
    <property type="protein sequence ID" value="RZT88824.1"/>
    <property type="molecule type" value="Genomic_DNA"/>
</dbReference>
<accession>A0A4Q7V5P5</accession>
<evidence type="ECO:0000313" key="3">
    <source>
        <dbReference type="Proteomes" id="UP000291591"/>
    </source>
</evidence>
<dbReference type="PANTHER" id="PTHR34474:SF2">
    <property type="entry name" value="SIGNAL TRANSDUCTION PROTEIN TRAP"/>
    <property type="match status" value="1"/>
</dbReference>
<dbReference type="InterPro" id="IPR007138">
    <property type="entry name" value="ABM_dom"/>
</dbReference>